<dbReference type="AlphaFoldDB" id="A0A5J4IXU3"/>
<evidence type="ECO:0008006" key="3">
    <source>
        <dbReference type="Google" id="ProtNLM"/>
    </source>
</evidence>
<comment type="caution">
    <text evidence="1">The sequence shown here is derived from an EMBL/GenBank/DDBJ whole genome shotgun (WGS) entry which is preliminary data.</text>
</comment>
<accession>A0A5J4IXU3</accession>
<organism evidence="1 2">
    <name type="scientific">Patiriisocius marinus</name>
    <dbReference type="NCBI Taxonomy" id="1397112"/>
    <lineage>
        <taxon>Bacteria</taxon>
        <taxon>Pseudomonadati</taxon>
        <taxon>Bacteroidota</taxon>
        <taxon>Flavobacteriia</taxon>
        <taxon>Flavobacteriales</taxon>
        <taxon>Flavobacteriaceae</taxon>
        <taxon>Patiriisocius</taxon>
    </lineage>
</organism>
<gene>
    <name evidence="1" type="ORF">ULMA_13200</name>
</gene>
<sequence length="152" mass="17346">MFIFLLLFSVHISAQKSFSKDDAIFVIDTFFNGFHKADTLIMKSVVMDGAILQSAFKNRKGVDVVEETNFGNFINSIASKPSHQVWNEKILDYIVSIDGNLVHVWTPYEFYLNGVFSHCGANSFTIANINGSWKIIHLIDSRRREDCSEFKK</sequence>
<proteinExistence type="predicted"/>
<dbReference type="EMBL" id="BKCG01000002">
    <property type="protein sequence ID" value="GER59212.1"/>
    <property type="molecule type" value="Genomic_DNA"/>
</dbReference>
<name>A0A5J4IXU3_9FLAO</name>
<keyword evidence="2" id="KW-1185">Reference proteome</keyword>
<dbReference type="Proteomes" id="UP000326509">
    <property type="component" value="Unassembled WGS sequence"/>
</dbReference>
<evidence type="ECO:0000313" key="1">
    <source>
        <dbReference type="EMBL" id="GER59212.1"/>
    </source>
</evidence>
<dbReference type="Gene3D" id="3.10.450.50">
    <property type="match status" value="1"/>
</dbReference>
<protein>
    <recommendedName>
        <fullName evidence="3">3-methyl-2-oxobutanoate hydroxymethyltransferase</fullName>
    </recommendedName>
</protein>
<dbReference type="InterPro" id="IPR032710">
    <property type="entry name" value="NTF2-like_dom_sf"/>
</dbReference>
<dbReference type="SUPFAM" id="SSF54427">
    <property type="entry name" value="NTF2-like"/>
    <property type="match status" value="1"/>
</dbReference>
<evidence type="ECO:0000313" key="2">
    <source>
        <dbReference type="Proteomes" id="UP000326509"/>
    </source>
</evidence>
<reference evidence="1 2" key="1">
    <citation type="submission" date="2019-08" db="EMBL/GenBank/DDBJ databases">
        <title>Draft genome sequence of Ulvibacter marinus type strain NBRC 109484.</title>
        <authorList>
            <person name="Kawano K."/>
            <person name="Ushijima N."/>
            <person name="Kihara M."/>
            <person name="Itoh H."/>
        </authorList>
    </citation>
    <scope>NUCLEOTIDE SEQUENCE [LARGE SCALE GENOMIC DNA]</scope>
    <source>
        <strain evidence="1 2">NBRC 109484</strain>
    </source>
</reference>